<dbReference type="Proteomes" id="UP001207408">
    <property type="component" value="Unassembled WGS sequence"/>
</dbReference>
<evidence type="ECO:0000313" key="1">
    <source>
        <dbReference type="EMBL" id="MCW3806796.1"/>
    </source>
</evidence>
<name>A0AAE3MFU2_9BACT</name>
<reference evidence="1" key="1">
    <citation type="submission" date="2022-10" db="EMBL/GenBank/DDBJ databases">
        <authorList>
            <person name="Yu W.X."/>
        </authorList>
    </citation>
    <scope>NUCLEOTIDE SEQUENCE</scope>
    <source>
        <strain evidence="1">D04</strain>
    </source>
</reference>
<protein>
    <submittedName>
        <fullName evidence="1">DUF169 domain-containing protein</fullName>
    </submittedName>
</protein>
<evidence type="ECO:0000313" key="2">
    <source>
        <dbReference type="Proteomes" id="UP001207408"/>
    </source>
</evidence>
<dbReference type="Pfam" id="PF02596">
    <property type="entry name" value="DUF169"/>
    <property type="match status" value="1"/>
</dbReference>
<dbReference type="RefSeq" id="WP_301200574.1">
    <property type="nucleotide sequence ID" value="NZ_JAPDPI010000030.1"/>
</dbReference>
<gene>
    <name evidence="1" type="ORF">OM074_14260</name>
</gene>
<comment type="caution">
    <text evidence="1">The sequence shown here is derived from an EMBL/GenBank/DDBJ whole genome shotgun (WGS) entry which is preliminary data.</text>
</comment>
<sequence>MDINYFIQNFRNAFGDYELPIAIWYSDRPKVEVSKTRGCYIKDLKPARKGQILSLSVDAIACPGGKVYSGFTSVPPFLPGFVSDKERYKDTPEMVIDFITELNMPSKEGKYINFASINNLDSFEGLEGIIFFASPDVMTGLISWTLMDTNKPDAVSVPFASGCSAIVAQTVVENRDEGHRSFLGLFDPSVRPQVEANILSLSVPMSRFKEMYYTLEKSCLKGTHAWNKVKERILQDGN</sequence>
<accession>A0AAE3MFU2</accession>
<dbReference type="EMBL" id="JAPDPI010000030">
    <property type="protein sequence ID" value="MCW3806796.1"/>
    <property type="molecule type" value="Genomic_DNA"/>
</dbReference>
<proteinExistence type="predicted"/>
<dbReference type="InterPro" id="IPR003748">
    <property type="entry name" value="DUF169"/>
</dbReference>
<dbReference type="AlphaFoldDB" id="A0AAE3MFU2"/>
<organism evidence="1 2">
    <name type="scientific">Plebeiibacterium marinum</name>
    <dbReference type="NCBI Taxonomy" id="2992111"/>
    <lineage>
        <taxon>Bacteria</taxon>
        <taxon>Pseudomonadati</taxon>
        <taxon>Bacteroidota</taxon>
        <taxon>Bacteroidia</taxon>
        <taxon>Marinilabiliales</taxon>
        <taxon>Marinilabiliaceae</taxon>
        <taxon>Plebeiibacterium</taxon>
    </lineage>
</organism>
<keyword evidence="2" id="KW-1185">Reference proteome</keyword>